<sequence>MRLDTLTLVREARKQDAASIGEVHAEAWRVAYRDLFESTFLAAQVAVRRGQWADMLGDPEFSGTLLVAERGHRVVAFSHFGPAEEGDGKGEIFACYARPTAWGTGVASTLLQRVQETLADQRHRDIRAWTLSGANRARHFYRKEGFRDSGRRREWDYGDGRPVLELEYVRSIRHLRH</sequence>
<keyword evidence="2 4" id="KW-0012">Acyltransferase</keyword>
<dbReference type="InterPro" id="IPR000182">
    <property type="entry name" value="GNAT_dom"/>
</dbReference>
<protein>
    <submittedName>
        <fullName evidence="4">L-amino acid N-acyltransferase YncA</fullName>
    </submittedName>
</protein>
<gene>
    <name evidence="4" type="ORF">SAMN05661093_09836</name>
</gene>
<dbReference type="Proteomes" id="UP000192674">
    <property type="component" value="Unassembled WGS sequence"/>
</dbReference>
<dbReference type="PANTHER" id="PTHR43877">
    <property type="entry name" value="AMINOALKYLPHOSPHONATE N-ACETYLTRANSFERASE-RELATED-RELATED"/>
    <property type="match status" value="1"/>
</dbReference>
<evidence type="ECO:0000313" key="4">
    <source>
        <dbReference type="EMBL" id="SMD26255.1"/>
    </source>
</evidence>
<name>A0A1W2FWG2_KIBAR</name>
<dbReference type="AlphaFoldDB" id="A0A1W2FWG2"/>
<dbReference type="InterPro" id="IPR050832">
    <property type="entry name" value="Bact_Acetyltransf"/>
</dbReference>
<evidence type="ECO:0000256" key="2">
    <source>
        <dbReference type="ARBA" id="ARBA00023315"/>
    </source>
</evidence>
<dbReference type="EMBL" id="FWXV01000013">
    <property type="protein sequence ID" value="SMD26255.1"/>
    <property type="molecule type" value="Genomic_DNA"/>
</dbReference>
<dbReference type="Pfam" id="PF00583">
    <property type="entry name" value="Acetyltransf_1"/>
    <property type="match status" value="1"/>
</dbReference>
<evidence type="ECO:0000256" key="1">
    <source>
        <dbReference type="ARBA" id="ARBA00022679"/>
    </source>
</evidence>
<proteinExistence type="predicted"/>
<keyword evidence="1 4" id="KW-0808">Transferase</keyword>
<evidence type="ECO:0000259" key="3">
    <source>
        <dbReference type="PROSITE" id="PS51186"/>
    </source>
</evidence>
<dbReference type="GO" id="GO:0016747">
    <property type="term" value="F:acyltransferase activity, transferring groups other than amino-acyl groups"/>
    <property type="evidence" value="ECO:0007669"/>
    <property type="project" value="InterPro"/>
</dbReference>
<evidence type="ECO:0000313" key="5">
    <source>
        <dbReference type="Proteomes" id="UP000192674"/>
    </source>
</evidence>
<dbReference type="PROSITE" id="PS51186">
    <property type="entry name" value="GNAT"/>
    <property type="match status" value="1"/>
</dbReference>
<dbReference type="InterPro" id="IPR016181">
    <property type="entry name" value="Acyl_CoA_acyltransferase"/>
</dbReference>
<dbReference type="RefSeq" id="WP_084434015.1">
    <property type="nucleotide sequence ID" value="NZ_FWXV01000013.1"/>
</dbReference>
<dbReference type="OrthoDB" id="5243635at2"/>
<organism evidence="4 5">
    <name type="scientific">Kibdelosporangium aridum</name>
    <dbReference type="NCBI Taxonomy" id="2030"/>
    <lineage>
        <taxon>Bacteria</taxon>
        <taxon>Bacillati</taxon>
        <taxon>Actinomycetota</taxon>
        <taxon>Actinomycetes</taxon>
        <taxon>Pseudonocardiales</taxon>
        <taxon>Pseudonocardiaceae</taxon>
        <taxon>Kibdelosporangium</taxon>
    </lineage>
</organism>
<dbReference type="CDD" id="cd04301">
    <property type="entry name" value="NAT_SF"/>
    <property type="match status" value="1"/>
</dbReference>
<keyword evidence="5" id="KW-1185">Reference proteome</keyword>
<dbReference type="Gene3D" id="3.40.630.30">
    <property type="match status" value="1"/>
</dbReference>
<dbReference type="SUPFAM" id="SSF55729">
    <property type="entry name" value="Acyl-CoA N-acyltransferases (Nat)"/>
    <property type="match status" value="1"/>
</dbReference>
<reference evidence="4 5" key="1">
    <citation type="submission" date="2017-04" db="EMBL/GenBank/DDBJ databases">
        <authorList>
            <person name="Afonso C.L."/>
            <person name="Miller P.J."/>
            <person name="Scott M.A."/>
            <person name="Spackman E."/>
            <person name="Goraichik I."/>
            <person name="Dimitrov K.M."/>
            <person name="Suarez D.L."/>
            <person name="Swayne D.E."/>
        </authorList>
    </citation>
    <scope>NUCLEOTIDE SEQUENCE [LARGE SCALE GENOMIC DNA]</scope>
    <source>
        <strain evidence="4 5">DSM 43828</strain>
    </source>
</reference>
<accession>A0A1W2FWG2</accession>
<feature type="domain" description="N-acetyltransferase" evidence="3">
    <location>
        <begin position="7"/>
        <end position="173"/>
    </location>
</feature>